<dbReference type="GO" id="GO:0006261">
    <property type="term" value="P:DNA-templated DNA replication"/>
    <property type="evidence" value="ECO:0007669"/>
    <property type="project" value="TreeGrafter"/>
</dbReference>
<dbReference type="InterPro" id="IPR008921">
    <property type="entry name" value="DNA_pol3_clamp-load_cplx_C"/>
</dbReference>
<dbReference type="Gene3D" id="3.40.50.300">
    <property type="entry name" value="P-loop containing nucleotide triphosphate hydrolases"/>
    <property type="match status" value="1"/>
</dbReference>
<dbReference type="SMART" id="SM00382">
    <property type="entry name" value="AAA"/>
    <property type="match status" value="1"/>
</dbReference>
<dbReference type="Pfam" id="PF12002">
    <property type="entry name" value="MgsA_C"/>
    <property type="match status" value="1"/>
</dbReference>
<keyword evidence="2" id="KW-0235">DNA replication</keyword>
<dbReference type="GO" id="GO:0008047">
    <property type="term" value="F:enzyme activator activity"/>
    <property type="evidence" value="ECO:0007669"/>
    <property type="project" value="TreeGrafter"/>
</dbReference>
<comment type="similarity">
    <text evidence="1">Belongs to the AAA ATPase family. RarA/MGS1/WRNIP1 subfamily.</text>
</comment>
<keyword evidence="8" id="KW-1185">Reference proteome</keyword>
<feature type="compositionally biased region" description="Basic and acidic residues" evidence="5">
    <location>
        <begin position="65"/>
        <end position="74"/>
    </location>
</feature>
<evidence type="ECO:0000256" key="2">
    <source>
        <dbReference type="ARBA" id="ARBA00022705"/>
    </source>
</evidence>
<dbReference type="SUPFAM" id="SSF52540">
    <property type="entry name" value="P-loop containing nucleoside triphosphate hydrolases"/>
    <property type="match status" value="1"/>
</dbReference>
<dbReference type="FunFam" id="3.40.50.300:FF:000137">
    <property type="entry name" value="Replication-associated recombination protein A"/>
    <property type="match status" value="1"/>
</dbReference>
<dbReference type="GO" id="GO:0000731">
    <property type="term" value="P:DNA synthesis involved in DNA repair"/>
    <property type="evidence" value="ECO:0007669"/>
    <property type="project" value="TreeGrafter"/>
</dbReference>
<organism evidence="7 8">
    <name type="scientific">Polypedilum vanderplanki</name>
    <name type="common">Sleeping chironomid midge</name>
    <dbReference type="NCBI Taxonomy" id="319348"/>
    <lineage>
        <taxon>Eukaryota</taxon>
        <taxon>Metazoa</taxon>
        <taxon>Ecdysozoa</taxon>
        <taxon>Arthropoda</taxon>
        <taxon>Hexapoda</taxon>
        <taxon>Insecta</taxon>
        <taxon>Pterygota</taxon>
        <taxon>Neoptera</taxon>
        <taxon>Endopterygota</taxon>
        <taxon>Diptera</taxon>
        <taxon>Nematocera</taxon>
        <taxon>Chironomoidea</taxon>
        <taxon>Chironomidae</taxon>
        <taxon>Chironominae</taxon>
        <taxon>Polypedilum</taxon>
        <taxon>Polypedilum</taxon>
    </lineage>
</organism>
<gene>
    <name evidence="7" type="ORF">PVAND_012671</name>
</gene>
<dbReference type="PANTHER" id="PTHR13779:SF7">
    <property type="entry name" value="ATPASE WRNIP1"/>
    <property type="match status" value="1"/>
</dbReference>
<dbReference type="Gene3D" id="1.10.8.60">
    <property type="match status" value="1"/>
</dbReference>
<dbReference type="AlphaFoldDB" id="A0A9J6CM78"/>
<dbReference type="OrthoDB" id="10265467at2759"/>
<feature type="region of interest" description="Disordered" evidence="5">
    <location>
        <begin position="65"/>
        <end position="106"/>
    </location>
</feature>
<evidence type="ECO:0000259" key="6">
    <source>
        <dbReference type="SMART" id="SM00382"/>
    </source>
</evidence>
<comment type="caution">
    <text evidence="7">The sequence shown here is derived from an EMBL/GenBank/DDBJ whole genome shotgun (WGS) entry which is preliminary data.</text>
</comment>
<dbReference type="GO" id="GO:0017116">
    <property type="term" value="F:single-stranded DNA helicase activity"/>
    <property type="evidence" value="ECO:0007669"/>
    <property type="project" value="TreeGrafter"/>
</dbReference>
<dbReference type="CDD" id="cd18139">
    <property type="entry name" value="HLD_clamp_RarA"/>
    <property type="match status" value="1"/>
</dbReference>
<dbReference type="Gene3D" id="1.20.272.10">
    <property type="match status" value="1"/>
</dbReference>
<accession>A0A9J6CM78</accession>
<dbReference type="CDD" id="cd00009">
    <property type="entry name" value="AAA"/>
    <property type="match status" value="1"/>
</dbReference>
<keyword evidence="3" id="KW-0547">Nucleotide-binding</keyword>
<reference evidence="7" key="1">
    <citation type="submission" date="2021-03" db="EMBL/GenBank/DDBJ databases">
        <title>Chromosome level genome of the anhydrobiotic midge Polypedilum vanderplanki.</title>
        <authorList>
            <person name="Yoshida Y."/>
            <person name="Kikawada T."/>
            <person name="Gusev O."/>
        </authorList>
    </citation>
    <scope>NUCLEOTIDE SEQUENCE</scope>
    <source>
        <strain evidence="7">NIAS01</strain>
        <tissue evidence="7">Whole body or cell culture</tissue>
    </source>
</reference>
<evidence type="ECO:0000313" key="8">
    <source>
        <dbReference type="Proteomes" id="UP001107558"/>
    </source>
</evidence>
<dbReference type="Pfam" id="PF00004">
    <property type="entry name" value="AAA"/>
    <property type="match status" value="1"/>
</dbReference>
<dbReference type="InterPro" id="IPR032423">
    <property type="entry name" value="AAA_assoc_2"/>
</dbReference>
<evidence type="ECO:0000256" key="1">
    <source>
        <dbReference type="ARBA" id="ARBA00008959"/>
    </source>
</evidence>
<protein>
    <recommendedName>
        <fullName evidence="6">AAA+ ATPase domain-containing protein</fullName>
    </recommendedName>
</protein>
<proteinExistence type="inferred from homology"/>
<dbReference type="GO" id="GO:0005524">
    <property type="term" value="F:ATP binding"/>
    <property type="evidence" value="ECO:0007669"/>
    <property type="project" value="UniProtKB-KW"/>
</dbReference>
<feature type="domain" description="AAA+ ATPase" evidence="6">
    <location>
        <begin position="143"/>
        <end position="265"/>
    </location>
</feature>
<dbReference type="SUPFAM" id="SSF48019">
    <property type="entry name" value="post-AAA+ oligomerization domain-like"/>
    <property type="match status" value="1"/>
</dbReference>
<dbReference type="Proteomes" id="UP001107558">
    <property type="component" value="Chromosome 1"/>
</dbReference>
<keyword evidence="4" id="KW-0067">ATP-binding</keyword>
<dbReference type="InterPro" id="IPR021886">
    <property type="entry name" value="MgsA_C"/>
</dbReference>
<dbReference type="InterPro" id="IPR051314">
    <property type="entry name" value="AAA_ATPase_RarA/MGS1/WRNIP1"/>
</dbReference>
<sequence length="533" mass="60562">MQASTSGLDKCCICLKQIPSNKIEEHVNQCFDEQANKQQNKKRQSTSIESEKTYDIFNCSKKQKIETKSEEKKQQNGTQNKSETNTSEISIISIEKPNKKAQTQKLNQPLADQMRPCDFDSYFGQEQAVGEKSIIRNLLKKDSITSTIFYGPPGCGKTTLAHIIFNHCNQHKESYRFVKMSACTSGVNEVKEAIKQAKSYKDTFKKQTVLFMDEIHRFNKLQQDTFLPFIENGTILLLGATTENPSFSLNNALLSRCRVVVLEKLQSSDLMKILRRALKTFKAVEILEDSNHNADELVKKLEYTPKISIAENCLKWIADTSDGDARIALNSLEMCMKQISTEESDELKVITLKDIKESIKRTHLLYDRAGDQHYDIISALHKSIRASDDNASLYWVTRMIEAGEDPRFICRRLIRAASEDIGLADPQALILATSTMHAVEKIGMPESDCILAQLAVYLARAPKSTESYFAMNKCKEHIKTYEGPLPAVPLHLRNAPTRLMQQMGYGKGYNRLHRDESGLNYLPEEIEDVNFFE</sequence>
<dbReference type="InterPro" id="IPR027417">
    <property type="entry name" value="P-loop_NTPase"/>
</dbReference>
<dbReference type="InterPro" id="IPR003593">
    <property type="entry name" value="AAA+_ATPase"/>
</dbReference>
<dbReference type="Gene3D" id="1.10.3710.10">
    <property type="entry name" value="DNA polymerase III clamp loader subunits, C-terminal domain"/>
    <property type="match status" value="1"/>
</dbReference>
<evidence type="ECO:0000256" key="4">
    <source>
        <dbReference type="ARBA" id="ARBA00022840"/>
    </source>
</evidence>
<dbReference type="GO" id="GO:0005634">
    <property type="term" value="C:nucleus"/>
    <property type="evidence" value="ECO:0007669"/>
    <property type="project" value="TreeGrafter"/>
</dbReference>
<dbReference type="GO" id="GO:0016887">
    <property type="term" value="F:ATP hydrolysis activity"/>
    <property type="evidence" value="ECO:0007669"/>
    <property type="project" value="InterPro"/>
</dbReference>
<evidence type="ECO:0000256" key="3">
    <source>
        <dbReference type="ARBA" id="ARBA00022741"/>
    </source>
</evidence>
<dbReference type="Pfam" id="PF16193">
    <property type="entry name" value="AAA_assoc_2"/>
    <property type="match status" value="1"/>
</dbReference>
<dbReference type="PANTHER" id="PTHR13779">
    <property type="entry name" value="WERNER HELICASE-INTERACTING PROTEIN 1 FAMILY MEMBER"/>
    <property type="match status" value="1"/>
</dbReference>
<dbReference type="FunFam" id="1.20.272.10:FF:000001">
    <property type="entry name" value="Putative AAA family ATPase"/>
    <property type="match status" value="1"/>
</dbReference>
<dbReference type="InterPro" id="IPR003959">
    <property type="entry name" value="ATPase_AAA_core"/>
</dbReference>
<dbReference type="GO" id="GO:0003677">
    <property type="term" value="F:DNA binding"/>
    <property type="evidence" value="ECO:0007669"/>
    <property type="project" value="InterPro"/>
</dbReference>
<evidence type="ECO:0000256" key="5">
    <source>
        <dbReference type="SAM" id="MobiDB-lite"/>
    </source>
</evidence>
<name>A0A9J6CM78_POLVA</name>
<evidence type="ECO:0000313" key="7">
    <source>
        <dbReference type="EMBL" id="KAG5683386.1"/>
    </source>
</evidence>
<dbReference type="EMBL" id="JADBJN010000001">
    <property type="protein sequence ID" value="KAG5683386.1"/>
    <property type="molecule type" value="Genomic_DNA"/>
</dbReference>
<feature type="compositionally biased region" description="Low complexity" evidence="5">
    <location>
        <begin position="81"/>
        <end position="95"/>
    </location>
</feature>